<evidence type="ECO:0000313" key="3">
    <source>
        <dbReference type="EMBL" id="RAL62429.1"/>
    </source>
</evidence>
<dbReference type="Proteomes" id="UP000249056">
    <property type="component" value="Unassembled WGS sequence"/>
</dbReference>
<evidence type="ECO:0000256" key="1">
    <source>
        <dbReference type="SAM" id="MobiDB-lite"/>
    </source>
</evidence>
<sequence length="251" mass="28783">MDEGLFAFEEDDDYQTSNDEYGDETENQQWERCNMMPANQDEPTSSDIPADQFLSKLDLPNGPTFKIFISTNDDSTQQGFDISKDLLCTHSTFFNCAFNGPFKRSHPQEMHLPETPLSTFQLLVQFLYTNTFTFPTRITSPHEKLTLYLLFFATCHQLHITGLSLIITRFKSLVKWCSERGQFPTRLHMELAMDLPAVMRRGAWPSRRAWCQALMEESADFAADLFRAYTRAVRGALGAHYHCGSAYDEGI</sequence>
<reference evidence="3 4" key="1">
    <citation type="submission" date="2018-06" db="EMBL/GenBank/DDBJ databases">
        <title>Genome Sequence of the Brown Rot Fungal Pathogen Monilinia fructigena.</title>
        <authorList>
            <person name="Landi L."/>
            <person name="De Miccolis Angelini R.M."/>
            <person name="Pollastro S."/>
            <person name="Abate D."/>
            <person name="Faretra F."/>
            <person name="Romanazzi G."/>
        </authorList>
    </citation>
    <scope>NUCLEOTIDE SEQUENCE [LARGE SCALE GENOMIC DNA]</scope>
    <source>
        <strain evidence="3 4">Mfrg269</strain>
    </source>
</reference>
<name>A0A395IVQ8_9HELO</name>
<organism evidence="3 4">
    <name type="scientific">Monilinia fructigena</name>
    <dbReference type="NCBI Taxonomy" id="38457"/>
    <lineage>
        <taxon>Eukaryota</taxon>
        <taxon>Fungi</taxon>
        <taxon>Dikarya</taxon>
        <taxon>Ascomycota</taxon>
        <taxon>Pezizomycotina</taxon>
        <taxon>Leotiomycetes</taxon>
        <taxon>Helotiales</taxon>
        <taxon>Sclerotiniaceae</taxon>
        <taxon>Monilinia</taxon>
    </lineage>
</organism>
<dbReference type="Gene3D" id="3.30.710.10">
    <property type="entry name" value="Potassium Channel Kv1.1, Chain A"/>
    <property type="match status" value="1"/>
</dbReference>
<dbReference type="PROSITE" id="PS50097">
    <property type="entry name" value="BTB"/>
    <property type="match status" value="1"/>
</dbReference>
<keyword evidence="4" id="KW-1185">Reference proteome</keyword>
<accession>A0A395IVQ8</accession>
<dbReference type="EMBL" id="QKRW01000024">
    <property type="protein sequence ID" value="RAL62429.1"/>
    <property type="molecule type" value="Genomic_DNA"/>
</dbReference>
<gene>
    <name evidence="3" type="ORF">DID88_004995</name>
</gene>
<feature type="domain" description="BTB" evidence="2">
    <location>
        <begin position="65"/>
        <end position="136"/>
    </location>
</feature>
<dbReference type="InterPro" id="IPR000210">
    <property type="entry name" value="BTB/POZ_dom"/>
</dbReference>
<dbReference type="Pfam" id="PF00651">
    <property type="entry name" value="BTB"/>
    <property type="match status" value="1"/>
</dbReference>
<proteinExistence type="predicted"/>
<dbReference type="SUPFAM" id="SSF54695">
    <property type="entry name" value="POZ domain"/>
    <property type="match status" value="1"/>
</dbReference>
<dbReference type="AlphaFoldDB" id="A0A395IVQ8"/>
<evidence type="ECO:0000313" key="4">
    <source>
        <dbReference type="Proteomes" id="UP000249056"/>
    </source>
</evidence>
<dbReference type="OrthoDB" id="194443at2759"/>
<comment type="caution">
    <text evidence="3">The sequence shown here is derived from an EMBL/GenBank/DDBJ whole genome shotgun (WGS) entry which is preliminary data.</text>
</comment>
<dbReference type="PANTHER" id="PTHR47843">
    <property type="entry name" value="BTB DOMAIN-CONTAINING PROTEIN-RELATED"/>
    <property type="match status" value="1"/>
</dbReference>
<dbReference type="InterPro" id="IPR011333">
    <property type="entry name" value="SKP1/BTB/POZ_sf"/>
</dbReference>
<feature type="region of interest" description="Disordered" evidence="1">
    <location>
        <begin position="1"/>
        <end position="26"/>
    </location>
</feature>
<protein>
    <recommendedName>
        <fullName evidence="2">BTB domain-containing protein</fullName>
    </recommendedName>
</protein>
<evidence type="ECO:0000259" key="2">
    <source>
        <dbReference type="PROSITE" id="PS50097"/>
    </source>
</evidence>